<proteinExistence type="predicted"/>
<evidence type="ECO:0000313" key="3">
    <source>
        <dbReference type="Proteomes" id="UP000324222"/>
    </source>
</evidence>
<keyword evidence="3" id="KW-1185">Reference proteome</keyword>
<evidence type="ECO:0000313" key="2">
    <source>
        <dbReference type="EMBL" id="MPC60397.1"/>
    </source>
</evidence>
<name>A0A5B7GT76_PORTR</name>
<gene>
    <name evidence="2" type="ORF">E2C01_054441</name>
</gene>
<accession>A0A5B7GT76</accession>
<protein>
    <submittedName>
        <fullName evidence="2">Uncharacterized protein</fullName>
    </submittedName>
</protein>
<dbReference type="EMBL" id="VSRR010017478">
    <property type="protein sequence ID" value="MPC60397.1"/>
    <property type="molecule type" value="Genomic_DNA"/>
</dbReference>
<feature type="region of interest" description="Disordered" evidence="1">
    <location>
        <begin position="1"/>
        <end position="22"/>
    </location>
</feature>
<sequence length="103" mass="11480">MYPPPCHPPSPPPPFPDTAAPHLSPPHLTVALHFPDSRPGHYLAATCLVSQQNPLYIHITLHPAAPPPYPFPLPYLSPHPHALFHSFIPFSPRYLSVFKGKMR</sequence>
<reference evidence="2 3" key="1">
    <citation type="submission" date="2019-05" db="EMBL/GenBank/DDBJ databases">
        <title>Another draft genome of Portunus trituberculatus and its Hox gene families provides insights of decapod evolution.</title>
        <authorList>
            <person name="Jeong J.-H."/>
            <person name="Song I."/>
            <person name="Kim S."/>
            <person name="Choi T."/>
            <person name="Kim D."/>
            <person name="Ryu S."/>
            <person name="Kim W."/>
        </authorList>
    </citation>
    <scope>NUCLEOTIDE SEQUENCE [LARGE SCALE GENOMIC DNA]</scope>
    <source>
        <tissue evidence="2">Muscle</tissue>
    </source>
</reference>
<dbReference type="Proteomes" id="UP000324222">
    <property type="component" value="Unassembled WGS sequence"/>
</dbReference>
<feature type="compositionally biased region" description="Pro residues" evidence="1">
    <location>
        <begin position="1"/>
        <end position="16"/>
    </location>
</feature>
<comment type="caution">
    <text evidence="2">The sequence shown here is derived from an EMBL/GenBank/DDBJ whole genome shotgun (WGS) entry which is preliminary data.</text>
</comment>
<organism evidence="2 3">
    <name type="scientific">Portunus trituberculatus</name>
    <name type="common">Swimming crab</name>
    <name type="synonym">Neptunus trituberculatus</name>
    <dbReference type="NCBI Taxonomy" id="210409"/>
    <lineage>
        <taxon>Eukaryota</taxon>
        <taxon>Metazoa</taxon>
        <taxon>Ecdysozoa</taxon>
        <taxon>Arthropoda</taxon>
        <taxon>Crustacea</taxon>
        <taxon>Multicrustacea</taxon>
        <taxon>Malacostraca</taxon>
        <taxon>Eumalacostraca</taxon>
        <taxon>Eucarida</taxon>
        <taxon>Decapoda</taxon>
        <taxon>Pleocyemata</taxon>
        <taxon>Brachyura</taxon>
        <taxon>Eubrachyura</taxon>
        <taxon>Portunoidea</taxon>
        <taxon>Portunidae</taxon>
        <taxon>Portuninae</taxon>
        <taxon>Portunus</taxon>
    </lineage>
</organism>
<evidence type="ECO:0000256" key="1">
    <source>
        <dbReference type="SAM" id="MobiDB-lite"/>
    </source>
</evidence>
<dbReference type="AlphaFoldDB" id="A0A5B7GT76"/>